<dbReference type="Proteomes" id="UP001187192">
    <property type="component" value="Unassembled WGS sequence"/>
</dbReference>
<organism evidence="1 2">
    <name type="scientific">Ficus carica</name>
    <name type="common">Common fig</name>
    <dbReference type="NCBI Taxonomy" id="3494"/>
    <lineage>
        <taxon>Eukaryota</taxon>
        <taxon>Viridiplantae</taxon>
        <taxon>Streptophyta</taxon>
        <taxon>Embryophyta</taxon>
        <taxon>Tracheophyta</taxon>
        <taxon>Spermatophyta</taxon>
        <taxon>Magnoliopsida</taxon>
        <taxon>eudicotyledons</taxon>
        <taxon>Gunneridae</taxon>
        <taxon>Pentapetalae</taxon>
        <taxon>rosids</taxon>
        <taxon>fabids</taxon>
        <taxon>Rosales</taxon>
        <taxon>Moraceae</taxon>
        <taxon>Ficeae</taxon>
        <taxon>Ficus</taxon>
    </lineage>
</organism>
<sequence length="125" mass="13442">MISLTAAPTTSTVQVPNSSTQNTSLVGLFSNNHRRTICPCPCSFTSCSVKYSYSLRSVCNPIKAMAAQETAAEIQFVPKPDSQFSSSVVANVATIVIINVFAATLSSVELIAEKRPSERDMIQHT</sequence>
<reference evidence="1" key="1">
    <citation type="submission" date="2023-07" db="EMBL/GenBank/DDBJ databases">
        <title>draft genome sequence of fig (Ficus carica).</title>
        <authorList>
            <person name="Takahashi T."/>
            <person name="Nishimura K."/>
        </authorList>
    </citation>
    <scope>NUCLEOTIDE SEQUENCE</scope>
</reference>
<evidence type="ECO:0000313" key="1">
    <source>
        <dbReference type="EMBL" id="GMN71564.1"/>
    </source>
</evidence>
<name>A0AA88EKS8_FICCA</name>
<dbReference type="EMBL" id="BTGU01013968">
    <property type="protein sequence ID" value="GMN71564.1"/>
    <property type="molecule type" value="Genomic_DNA"/>
</dbReference>
<accession>A0AA88EKS8</accession>
<gene>
    <name evidence="1" type="ORF">TIFTF001_054116</name>
</gene>
<keyword evidence="2" id="KW-1185">Reference proteome</keyword>
<protein>
    <submittedName>
        <fullName evidence="1">Uncharacterized protein</fullName>
    </submittedName>
</protein>
<comment type="caution">
    <text evidence="1">The sequence shown here is derived from an EMBL/GenBank/DDBJ whole genome shotgun (WGS) entry which is preliminary data.</text>
</comment>
<dbReference type="AlphaFoldDB" id="A0AA88EKS8"/>
<evidence type="ECO:0000313" key="2">
    <source>
        <dbReference type="Proteomes" id="UP001187192"/>
    </source>
</evidence>
<proteinExistence type="predicted"/>